<gene>
    <name evidence="2" type="ORF">SDC9_144249</name>
</gene>
<comment type="caution">
    <text evidence="2">The sequence shown here is derived from an EMBL/GenBank/DDBJ whole genome shotgun (WGS) entry which is preliminary data.</text>
</comment>
<dbReference type="GO" id="GO:0043565">
    <property type="term" value="F:sequence-specific DNA binding"/>
    <property type="evidence" value="ECO:0007669"/>
    <property type="project" value="InterPro"/>
</dbReference>
<dbReference type="Gene3D" id="1.10.10.60">
    <property type="entry name" value="Homeodomain-like"/>
    <property type="match status" value="1"/>
</dbReference>
<dbReference type="InterPro" id="IPR002197">
    <property type="entry name" value="HTH_Fis"/>
</dbReference>
<dbReference type="EMBL" id="VSSQ01043399">
    <property type="protein sequence ID" value="MPM97076.1"/>
    <property type="molecule type" value="Genomic_DNA"/>
</dbReference>
<dbReference type="Pfam" id="PF02954">
    <property type="entry name" value="HTH_8"/>
    <property type="match status" value="1"/>
</dbReference>
<dbReference type="SUPFAM" id="SSF46689">
    <property type="entry name" value="Homeodomain-like"/>
    <property type="match status" value="1"/>
</dbReference>
<sequence>MTLQLSPLDAVEREMIVEELKRSGGNMTKAAKNLGGSERIMGFRVTKYKLDPKSLIR</sequence>
<reference evidence="2" key="1">
    <citation type="submission" date="2019-08" db="EMBL/GenBank/DDBJ databases">
        <authorList>
            <person name="Kucharzyk K."/>
            <person name="Murdoch R.W."/>
            <person name="Higgins S."/>
            <person name="Loffler F."/>
        </authorList>
    </citation>
    <scope>NUCLEOTIDE SEQUENCE</scope>
</reference>
<dbReference type="AlphaFoldDB" id="A0A645E6A0"/>
<dbReference type="PRINTS" id="PR01590">
    <property type="entry name" value="HTHFIS"/>
</dbReference>
<evidence type="ECO:0000259" key="1">
    <source>
        <dbReference type="Pfam" id="PF02954"/>
    </source>
</evidence>
<name>A0A645E6A0_9ZZZZ</name>
<accession>A0A645E6A0</accession>
<organism evidence="2">
    <name type="scientific">bioreactor metagenome</name>
    <dbReference type="NCBI Taxonomy" id="1076179"/>
    <lineage>
        <taxon>unclassified sequences</taxon>
        <taxon>metagenomes</taxon>
        <taxon>ecological metagenomes</taxon>
    </lineage>
</organism>
<proteinExistence type="predicted"/>
<protein>
    <recommendedName>
        <fullName evidence="1">DNA binding HTH domain-containing protein</fullName>
    </recommendedName>
</protein>
<evidence type="ECO:0000313" key="2">
    <source>
        <dbReference type="EMBL" id="MPM97076.1"/>
    </source>
</evidence>
<feature type="domain" description="DNA binding HTH" evidence="1">
    <location>
        <begin position="8"/>
        <end position="37"/>
    </location>
</feature>
<dbReference type="InterPro" id="IPR009057">
    <property type="entry name" value="Homeodomain-like_sf"/>
</dbReference>